<feature type="region of interest" description="Disordered" evidence="1">
    <location>
        <begin position="1"/>
        <end position="39"/>
    </location>
</feature>
<comment type="caution">
    <text evidence="2">The sequence shown here is derived from an EMBL/GenBank/DDBJ whole genome shotgun (WGS) entry which is preliminary data.</text>
</comment>
<dbReference type="AlphaFoldDB" id="A0A8J5I2A7"/>
<evidence type="ECO:0000313" key="3">
    <source>
        <dbReference type="Proteomes" id="UP000734854"/>
    </source>
</evidence>
<proteinExistence type="predicted"/>
<evidence type="ECO:0000313" key="2">
    <source>
        <dbReference type="EMBL" id="KAG6533810.1"/>
    </source>
</evidence>
<dbReference type="EMBL" id="JACMSC010000002">
    <property type="protein sequence ID" value="KAG6533810.1"/>
    <property type="molecule type" value="Genomic_DNA"/>
</dbReference>
<organism evidence="2 3">
    <name type="scientific">Zingiber officinale</name>
    <name type="common">Ginger</name>
    <name type="synonym">Amomum zingiber</name>
    <dbReference type="NCBI Taxonomy" id="94328"/>
    <lineage>
        <taxon>Eukaryota</taxon>
        <taxon>Viridiplantae</taxon>
        <taxon>Streptophyta</taxon>
        <taxon>Embryophyta</taxon>
        <taxon>Tracheophyta</taxon>
        <taxon>Spermatophyta</taxon>
        <taxon>Magnoliopsida</taxon>
        <taxon>Liliopsida</taxon>
        <taxon>Zingiberales</taxon>
        <taxon>Zingiberaceae</taxon>
        <taxon>Zingiber</taxon>
    </lineage>
</organism>
<keyword evidence="3" id="KW-1185">Reference proteome</keyword>
<protein>
    <submittedName>
        <fullName evidence="2">Uncharacterized protein</fullName>
    </submittedName>
</protein>
<feature type="compositionally biased region" description="Low complexity" evidence="1">
    <location>
        <begin position="13"/>
        <end position="22"/>
    </location>
</feature>
<accession>A0A8J5I2A7</accession>
<name>A0A8J5I2A7_ZINOF</name>
<dbReference type="Proteomes" id="UP000734854">
    <property type="component" value="Unassembled WGS sequence"/>
</dbReference>
<evidence type="ECO:0000256" key="1">
    <source>
        <dbReference type="SAM" id="MobiDB-lite"/>
    </source>
</evidence>
<sequence>MDVFERQPPPDLAASGGVSSVSQSEGRNAHFDRDGGSSVDNACQSFLPCDVSEEMAGAELFVPSLSLFTSSRTIVAQRLNDP</sequence>
<gene>
    <name evidence="2" type="ORF">ZIOFF_007688</name>
</gene>
<reference evidence="2 3" key="1">
    <citation type="submission" date="2020-08" db="EMBL/GenBank/DDBJ databases">
        <title>Plant Genome Project.</title>
        <authorList>
            <person name="Zhang R.-G."/>
        </authorList>
    </citation>
    <scope>NUCLEOTIDE SEQUENCE [LARGE SCALE GENOMIC DNA]</scope>
    <source>
        <tissue evidence="2">Rhizome</tissue>
    </source>
</reference>